<reference evidence="2" key="1">
    <citation type="submission" date="2025-08" db="UniProtKB">
        <authorList>
            <consortium name="RefSeq"/>
        </authorList>
    </citation>
    <scope>IDENTIFICATION</scope>
    <source>
        <tissue evidence="2">Whole Larva</tissue>
    </source>
</reference>
<protein>
    <submittedName>
        <fullName evidence="2">Uncharacterized protein LOC108558040</fullName>
    </submittedName>
</protein>
<name>A0ABM1M6W6_NICVS</name>
<proteinExistence type="predicted"/>
<dbReference type="RefSeq" id="XP_017770316.1">
    <property type="nucleotide sequence ID" value="XM_017914827.1"/>
</dbReference>
<accession>A0ABM1M6W6</accession>
<evidence type="ECO:0000313" key="2">
    <source>
        <dbReference type="RefSeq" id="XP_017770316.1"/>
    </source>
</evidence>
<gene>
    <name evidence="2" type="primary">LOC108558040</name>
</gene>
<keyword evidence="1" id="KW-1185">Reference proteome</keyword>
<evidence type="ECO:0000313" key="1">
    <source>
        <dbReference type="Proteomes" id="UP000695000"/>
    </source>
</evidence>
<organism evidence="1 2">
    <name type="scientific">Nicrophorus vespilloides</name>
    <name type="common">Boreal carrion beetle</name>
    <dbReference type="NCBI Taxonomy" id="110193"/>
    <lineage>
        <taxon>Eukaryota</taxon>
        <taxon>Metazoa</taxon>
        <taxon>Ecdysozoa</taxon>
        <taxon>Arthropoda</taxon>
        <taxon>Hexapoda</taxon>
        <taxon>Insecta</taxon>
        <taxon>Pterygota</taxon>
        <taxon>Neoptera</taxon>
        <taxon>Endopterygota</taxon>
        <taxon>Coleoptera</taxon>
        <taxon>Polyphaga</taxon>
        <taxon>Staphyliniformia</taxon>
        <taxon>Silphidae</taxon>
        <taxon>Nicrophorinae</taxon>
        <taxon>Nicrophorus</taxon>
    </lineage>
</organism>
<dbReference type="Proteomes" id="UP000695000">
    <property type="component" value="Unplaced"/>
</dbReference>
<dbReference type="GeneID" id="108558040"/>
<sequence length="109" mass="12635">MVKKIHKIVLADHPLKVHELADMVVISKSALYKILTENLDMRNLCKMDAAFAHNQDNWLDLDLSDNEEVQSAVASYFEELHGSDYKQGIQAIEHHWEKCIELKEDFVEI</sequence>